<sequence>MAEGNPAILSRPGVRKLTFACANAVAVVISWIAHGEATHGDNLQDSGGSGNWGSCCWLGHATRLTRTRL</sequence>
<proteinExistence type="predicted"/>
<gene>
    <name evidence="1" type="ORF">AWZ03_004478</name>
</gene>
<dbReference type="EMBL" id="LSRL02000026">
    <property type="protein sequence ID" value="TDG49178.1"/>
    <property type="molecule type" value="Genomic_DNA"/>
</dbReference>
<evidence type="ECO:0000313" key="2">
    <source>
        <dbReference type="Proteomes" id="UP000295192"/>
    </source>
</evidence>
<evidence type="ECO:0000313" key="1">
    <source>
        <dbReference type="EMBL" id="TDG49178.1"/>
    </source>
</evidence>
<reference evidence="1 2" key="1">
    <citation type="journal article" date="2019" name="J. Hered.">
        <title>An Improved Genome Assembly for Drosophila navojoa, the Basal Species in the mojavensis Cluster.</title>
        <authorList>
            <person name="Vanderlinde T."/>
            <person name="Dupim E.G."/>
            <person name="Nazario-Yepiz N.O."/>
            <person name="Carvalho A.B."/>
        </authorList>
    </citation>
    <scope>NUCLEOTIDE SEQUENCE [LARGE SCALE GENOMIC DNA]</scope>
    <source>
        <strain evidence="1">Navoj_Jal97</strain>
        <tissue evidence="1">Whole organism</tissue>
    </source>
</reference>
<dbReference type="AlphaFoldDB" id="A0A484BKB3"/>
<organism evidence="1 2">
    <name type="scientific">Drosophila navojoa</name>
    <name type="common">Fruit fly</name>
    <dbReference type="NCBI Taxonomy" id="7232"/>
    <lineage>
        <taxon>Eukaryota</taxon>
        <taxon>Metazoa</taxon>
        <taxon>Ecdysozoa</taxon>
        <taxon>Arthropoda</taxon>
        <taxon>Hexapoda</taxon>
        <taxon>Insecta</taxon>
        <taxon>Pterygota</taxon>
        <taxon>Neoptera</taxon>
        <taxon>Endopterygota</taxon>
        <taxon>Diptera</taxon>
        <taxon>Brachycera</taxon>
        <taxon>Muscomorpha</taxon>
        <taxon>Ephydroidea</taxon>
        <taxon>Drosophilidae</taxon>
        <taxon>Drosophila</taxon>
    </lineage>
</organism>
<keyword evidence="2" id="KW-1185">Reference proteome</keyword>
<accession>A0A484BKB3</accession>
<protein>
    <submittedName>
        <fullName evidence="1">Uncharacterized protein</fullName>
    </submittedName>
</protein>
<comment type="caution">
    <text evidence="1">The sequence shown here is derived from an EMBL/GenBank/DDBJ whole genome shotgun (WGS) entry which is preliminary data.</text>
</comment>
<dbReference type="Proteomes" id="UP000295192">
    <property type="component" value="Unassembled WGS sequence"/>
</dbReference>
<name>A0A484BKB3_DRONA</name>